<comment type="function">
    <text evidence="13">Cleaves proteins, imported into the mitochondrion, to their mature size. While most mitochondrial precursor proteins are processed to the mature form in one step by mitochondrial processing peptidase (MPP), the sequential cleavage by MIP of an octapeptide after initial processing by MPP is a required step for a subgroup of nuclear-encoded precursor proteins destined for the matrix or the inner membrane.</text>
</comment>
<keyword evidence="9 15" id="KW-0862">Zinc</keyword>
<evidence type="ECO:0000256" key="9">
    <source>
        <dbReference type="ARBA" id="ARBA00022833"/>
    </source>
</evidence>
<dbReference type="InterPro" id="IPR024077">
    <property type="entry name" value="Neurolysin/TOP_dom2"/>
</dbReference>
<dbReference type="Gene3D" id="3.40.390.10">
    <property type="entry name" value="Collagenase (Catalytic Domain)"/>
    <property type="match status" value="1"/>
</dbReference>
<dbReference type="GO" id="GO:0004222">
    <property type="term" value="F:metalloendopeptidase activity"/>
    <property type="evidence" value="ECO:0007669"/>
    <property type="project" value="UniProtKB-EC"/>
</dbReference>
<dbReference type="GO" id="GO:0006627">
    <property type="term" value="P:protein processing involved in protein targeting to mitochondrion"/>
    <property type="evidence" value="ECO:0007669"/>
    <property type="project" value="TreeGrafter"/>
</dbReference>
<dbReference type="PANTHER" id="PTHR11804:SF79">
    <property type="entry name" value="MITOCHONDRIAL INTERMEDIATE PEPTIDASE"/>
    <property type="match status" value="1"/>
</dbReference>
<dbReference type="AlphaFoldDB" id="A0A8H5XQD8"/>
<dbReference type="GO" id="GO:0046872">
    <property type="term" value="F:metal ion binding"/>
    <property type="evidence" value="ECO:0007669"/>
    <property type="project" value="UniProtKB-UniRule"/>
</dbReference>
<dbReference type="Pfam" id="PF01432">
    <property type="entry name" value="Peptidase_M3"/>
    <property type="match status" value="1"/>
</dbReference>
<keyword evidence="6 15" id="KW-0645">Protease</keyword>
<dbReference type="EMBL" id="JAAQPF010000695">
    <property type="protein sequence ID" value="KAF5697957.1"/>
    <property type="molecule type" value="Genomic_DNA"/>
</dbReference>
<keyword evidence="11 15" id="KW-0482">Metalloprotease</keyword>
<organism evidence="17 18">
    <name type="scientific">Fusarium globosum</name>
    <dbReference type="NCBI Taxonomy" id="78864"/>
    <lineage>
        <taxon>Eukaryota</taxon>
        <taxon>Fungi</taxon>
        <taxon>Dikarya</taxon>
        <taxon>Ascomycota</taxon>
        <taxon>Pezizomycotina</taxon>
        <taxon>Sordariomycetes</taxon>
        <taxon>Hypocreomycetidae</taxon>
        <taxon>Hypocreales</taxon>
        <taxon>Nectriaceae</taxon>
        <taxon>Fusarium</taxon>
        <taxon>Fusarium fujikuroi species complex</taxon>
    </lineage>
</organism>
<dbReference type="EC" id="3.4.24.59" evidence="4"/>
<dbReference type="FunFam" id="3.40.390.10:FF:000055">
    <property type="entry name" value="Related to mitochondrial intermediate peptidase"/>
    <property type="match status" value="1"/>
</dbReference>
<dbReference type="GO" id="GO:0006518">
    <property type="term" value="P:peptide metabolic process"/>
    <property type="evidence" value="ECO:0007669"/>
    <property type="project" value="TreeGrafter"/>
</dbReference>
<keyword evidence="7 15" id="KW-0479">Metal-binding</keyword>
<dbReference type="InterPro" id="IPR033851">
    <property type="entry name" value="M3A_MIP"/>
</dbReference>
<keyword evidence="10" id="KW-0809">Transit peptide</keyword>
<keyword evidence="12" id="KW-0496">Mitochondrion</keyword>
<sequence>MLSSRGNRLWICNRCVRRTSSPPQRRWNSIASAVAQTISPSTPVDHAASTNHDDTVLRNLFDAPTGRTFPKFSLKKSQGLFKNRYLTSPDGFQHFAQKNLERAKNIVNKVLSASSIHEYRAVVRDLDRLSDLLCRVLDLADFVRMTHPDGRFQEAAANAWGMVYQYMNQLNTMTGLSDQLSQALSIPEVTKVWSEEERTVALQLKLDFMKSAVNLPKASRDRFVDLSSRISEIGSAFAQGMQPARKQITLPAYKFYGLYPGIAATLKVRQNITLPTLSSDAIGALQSVHDEETRKEIYLAQRTASRETVMYLEAMLKLRGELAELAGFESYGHMALKDRMMAKTPASVMEFLLALRNNNTPVVQAELQELVLKKRDRLNLPDVPLQAWDKDFYMEKIRVDLRSRQRQEDQLNAFFSVGTVIQGLSRLFVRLYGIRLVLRETLPGETWHPEVKRLDVVTDKGELIAVLYCDLFHRPQKSGNPAHFTVRCSREILPEEVAEVAADYDSTGPSFESPEMAANDGMETSSADGVLKQLPTIALVCDFQPSENSKEPSLLSYQSVETLFHEMGHAIHSILARTSFQNVSGTRCATDFAELPSTLMEHFAADPTVLSLFARHWKSDRPLPYELVAERIRLTKRFEGLETENQIILAMVDQAYHASTMRDAEFDSTAVFHDIKAHFAHGPRDPPNTCWQGFFGHLHSYGSTYYSYLFDRVLAERVWRVVFKAGENGGAINRENGEQLKENLLKWGGGRDPWTCLADTLQDERLALGDEKSMALVGSWGIKDDYHP</sequence>
<evidence type="ECO:0000256" key="3">
    <source>
        <dbReference type="ARBA" id="ARBA00006040"/>
    </source>
</evidence>
<evidence type="ECO:0000256" key="2">
    <source>
        <dbReference type="ARBA" id="ARBA00004305"/>
    </source>
</evidence>
<dbReference type="CDD" id="cd06457">
    <property type="entry name" value="M3A_MIP"/>
    <property type="match status" value="1"/>
</dbReference>
<keyword evidence="8 15" id="KW-0378">Hydrolase</keyword>
<evidence type="ECO:0000256" key="1">
    <source>
        <dbReference type="ARBA" id="ARBA00000436"/>
    </source>
</evidence>
<comment type="cofactor">
    <cofactor evidence="15">
        <name>Zn(2+)</name>
        <dbReference type="ChEBI" id="CHEBI:29105"/>
    </cofactor>
    <text evidence="15">Binds 1 zinc ion.</text>
</comment>
<comment type="caution">
    <text evidence="17">The sequence shown here is derived from an EMBL/GenBank/DDBJ whole genome shotgun (WGS) entry which is preliminary data.</text>
</comment>
<dbReference type="Proteomes" id="UP000532311">
    <property type="component" value="Unassembled WGS sequence"/>
</dbReference>
<proteinExistence type="inferred from homology"/>
<dbReference type="InterPro" id="IPR001567">
    <property type="entry name" value="Pept_M3A_M3B_dom"/>
</dbReference>
<gene>
    <name evidence="17" type="ORF">FGLOB1_12406</name>
</gene>
<evidence type="ECO:0000256" key="7">
    <source>
        <dbReference type="ARBA" id="ARBA00022723"/>
    </source>
</evidence>
<keyword evidence="18" id="KW-1185">Reference proteome</keyword>
<accession>A0A8H5XQD8</accession>
<evidence type="ECO:0000256" key="15">
    <source>
        <dbReference type="RuleBase" id="RU003435"/>
    </source>
</evidence>
<name>A0A8H5XQD8_9HYPO</name>
<dbReference type="InterPro" id="IPR045090">
    <property type="entry name" value="Pept_M3A_M3B"/>
</dbReference>
<comment type="catalytic activity">
    <reaction evidence="1">
        <text>Release of an N-terminal octapeptide as second stage of processing of some proteins imported into the mitochondrion.</text>
        <dbReference type="EC" id="3.4.24.59"/>
    </reaction>
</comment>
<evidence type="ECO:0000256" key="4">
    <source>
        <dbReference type="ARBA" id="ARBA00012441"/>
    </source>
</evidence>
<evidence type="ECO:0000256" key="6">
    <source>
        <dbReference type="ARBA" id="ARBA00022670"/>
    </source>
</evidence>
<evidence type="ECO:0000256" key="13">
    <source>
        <dbReference type="ARBA" id="ARBA00025208"/>
    </source>
</evidence>
<evidence type="ECO:0000256" key="10">
    <source>
        <dbReference type="ARBA" id="ARBA00022946"/>
    </source>
</evidence>
<dbReference type="GO" id="GO:0005759">
    <property type="term" value="C:mitochondrial matrix"/>
    <property type="evidence" value="ECO:0007669"/>
    <property type="project" value="UniProtKB-SubCell"/>
</dbReference>
<evidence type="ECO:0000256" key="12">
    <source>
        <dbReference type="ARBA" id="ARBA00023128"/>
    </source>
</evidence>
<dbReference type="PANTHER" id="PTHR11804">
    <property type="entry name" value="PROTEASE M3 THIMET OLIGOPEPTIDASE-RELATED"/>
    <property type="match status" value="1"/>
</dbReference>
<dbReference type="SUPFAM" id="SSF55486">
    <property type="entry name" value="Metalloproteases ('zincins'), catalytic domain"/>
    <property type="match status" value="1"/>
</dbReference>
<comment type="subcellular location">
    <subcellularLocation>
        <location evidence="2">Mitochondrion matrix</location>
    </subcellularLocation>
</comment>
<reference evidence="17 18" key="1">
    <citation type="submission" date="2020-05" db="EMBL/GenBank/DDBJ databases">
        <title>Identification and distribution of gene clusters putatively required for synthesis of sphingolipid metabolism inhibitors in phylogenetically diverse species of the filamentous fungus Fusarium.</title>
        <authorList>
            <person name="Kim H.-S."/>
            <person name="Busman M."/>
            <person name="Brown D.W."/>
            <person name="Divon H."/>
            <person name="Uhlig S."/>
            <person name="Proctor R.H."/>
        </authorList>
    </citation>
    <scope>NUCLEOTIDE SEQUENCE [LARGE SCALE GENOMIC DNA]</scope>
    <source>
        <strain evidence="17 18">NRRL 26131</strain>
    </source>
</reference>
<evidence type="ECO:0000259" key="16">
    <source>
        <dbReference type="Pfam" id="PF01432"/>
    </source>
</evidence>
<evidence type="ECO:0000256" key="14">
    <source>
        <dbReference type="ARBA" id="ARBA00032470"/>
    </source>
</evidence>
<evidence type="ECO:0000256" key="11">
    <source>
        <dbReference type="ARBA" id="ARBA00023049"/>
    </source>
</evidence>
<dbReference type="InterPro" id="IPR024079">
    <property type="entry name" value="MetalloPept_cat_dom_sf"/>
</dbReference>
<comment type="similarity">
    <text evidence="3 15">Belongs to the peptidase M3 family.</text>
</comment>
<evidence type="ECO:0000313" key="18">
    <source>
        <dbReference type="Proteomes" id="UP000532311"/>
    </source>
</evidence>
<feature type="domain" description="Peptidase M3A/M3B catalytic" evidence="16">
    <location>
        <begin position="285"/>
        <end position="774"/>
    </location>
</feature>
<protein>
    <recommendedName>
        <fullName evidence="5">Mitochondrial intermediate peptidase</fullName>
        <ecNumber evidence="4">3.4.24.59</ecNumber>
    </recommendedName>
    <alternativeName>
        <fullName evidence="14">Octapeptidyl aminopeptidase</fullName>
    </alternativeName>
</protein>
<dbReference type="Gene3D" id="1.10.1370.10">
    <property type="entry name" value="Neurolysin, domain 3"/>
    <property type="match status" value="1"/>
</dbReference>
<evidence type="ECO:0000256" key="5">
    <source>
        <dbReference type="ARBA" id="ARBA00018046"/>
    </source>
</evidence>
<evidence type="ECO:0000256" key="8">
    <source>
        <dbReference type="ARBA" id="ARBA00022801"/>
    </source>
</evidence>
<evidence type="ECO:0000313" key="17">
    <source>
        <dbReference type="EMBL" id="KAF5697957.1"/>
    </source>
</evidence>